<evidence type="ECO:0000256" key="5">
    <source>
        <dbReference type="ARBA" id="ARBA00022723"/>
    </source>
</evidence>
<feature type="compositionally biased region" description="Basic and acidic residues" evidence="17">
    <location>
        <begin position="400"/>
        <end position="414"/>
    </location>
</feature>
<dbReference type="Gene3D" id="3.30.40.10">
    <property type="entry name" value="Zinc/RING finger domain, C3HC4 (zinc finger)"/>
    <property type="match status" value="1"/>
</dbReference>
<evidence type="ECO:0000256" key="15">
    <source>
        <dbReference type="PROSITE-ProRule" id="PRU00146"/>
    </source>
</evidence>
<feature type="compositionally biased region" description="Basic and acidic residues" evidence="17">
    <location>
        <begin position="950"/>
        <end position="959"/>
    </location>
</feature>
<feature type="domain" description="PHD-type" evidence="18">
    <location>
        <begin position="213"/>
        <end position="273"/>
    </location>
</feature>
<dbReference type="GO" id="GO:1990467">
    <property type="term" value="C:NuA3a histone acetyltransferase complex"/>
    <property type="evidence" value="ECO:0007669"/>
    <property type="project" value="TreeGrafter"/>
</dbReference>
<keyword evidence="12" id="KW-0804">Transcription</keyword>
<feature type="compositionally biased region" description="Basic residues" evidence="17">
    <location>
        <begin position="829"/>
        <end position="843"/>
    </location>
</feature>
<feature type="compositionally biased region" description="Basic residues" evidence="17">
    <location>
        <begin position="159"/>
        <end position="168"/>
    </location>
</feature>
<dbReference type="AlphaFoldDB" id="A0AA48ICG0"/>
<evidence type="ECO:0000256" key="17">
    <source>
        <dbReference type="SAM" id="MobiDB-lite"/>
    </source>
</evidence>
<keyword evidence="9" id="KW-0156">Chromatin regulator</keyword>
<feature type="region of interest" description="Disordered" evidence="17">
    <location>
        <begin position="973"/>
        <end position="1074"/>
    </location>
</feature>
<feature type="compositionally biased region" description="Low complexity" evidence="17">
    <location>
        <begin position="10"/>
        <end position="31"/>
    </location>
</feature>
<evidence type="ECO:0000256" key="7">
    <source>
        <dbReference type="ARBA" id="ARBA00022771"/>
    </source>
</evidence>
<dbReference type="InterPro" id="IPR050603">
    <property type="entry name" value="MYST_HAT"/>
</dbReference>
<keyword evidence="8" id="KW-0862">Zinc</keyword>
<proteinExistence type="inferred from homology"/>
<feature type="compositionally biased region" description="Pro residues" evidence="17">
    <location>
        <begin position="508"/>
        <end position="517"/>
    </location>
</feature>
<feature type="compositionally biased region" description="Acidic residues" evidence="17">
    <location>
        <begin position="915"/>
        <end position="926"/>
    </location>
</feature>
<dbReference type="GO" id="GO:0003682">
    <property type="term" value="F:chromatin binding"/>
    <property type="evidence" value="ECO:0007669"/>
    <property type="project" value="TreeGrafter"/>
</dbReference>
<feature type="compositionally biased region" description="Polar residues" evidence="17">
    <location>
        <begin position="416"/>
        <end position="425"/>
    </location>
</feature>
<dbReference type="InterPro" id="IPR019787">
    <property type="entry name" value="Znf_PHD-finger"/>
</dbReference>
<keyword evidence="10" id="KW-0007">Acetylation</keyword>
<feature type="region of interest" description="Disordered" evidence="17">
    <location>
        <begin position="483"/>
        <end position="521"/>
    </location>
</feature>
<keyword evidence="21" id="KW-1185">Reference proteome</keyword>
<evidence type="ECO:0000256" key="1">
    <source>
        <dbReference type="ARBA" id="ARBA00004123"/>
    </source>
</evidence>
<dbReference type="InterPro" id="IPR002717">
    <property type="entry name" value="HAT_MYST-type"/>
</dbReference>
<feature type="compositionally biased region" description="Low complexity" evidence="17">
    <location>
        <begin position="328"/>
        <end position="340"/>
    </location>
</feature>
<name>A0AA48ICG0_9TREE</name>
<dbReference type="PROSITE" id="PS51726">
    <property type="entry name" value="MYST_HAT"/>
    <property type="match status" value="1"/>
</dbReference>
<comment type="catalytic activity">
    <reaction evidence="16">
        <text>L-lysyl-[protein] + acetyl-CoA = N(6)-acetyl-L-lysyl-[protein] + CoA + H(+)</text>
        <dbReference type="Rhea" id="RHEA:45948"/>
        <dbReference type="Rhea" id="RHEA-COMP:9752"/>
        <dbReference type="Rhea" id="RHEA-COMP:10731"/>
        <dbReference type="ChEBI" id="CHEBI:15378"/>
        <dbReference type="ChEBI" id="CHEBI:29969"/>
        <dbReference type="ChEBI" id="CHEBI:57287"/>
        <dbReference type="ChEBI" id="CHEBI:57288"/>
        <dbReference type="ChEBI" id="CHEBI:61930"/>
        <dbReference type="EC" id="2.3.1.48"/>
    </reaction>
</comment>
<dbReference type="FunFam" id="3.30.60.60:FF:000001">
    <property type="entry name" value="Histone acetyltransferase"/>
    <property type="match status" value="1"/>
</dbReference>
<keyword evidence="7 15" id="KW-0863">Zinc-finger</keyword>
<feature type="region of interest" description="Disordered" evidence="17">
    <location>
        <begin position="141"/>
        <end position="205"/>
    </location>
</feature>
<dbReference type="PROSITE" id="PS50016">
    <property type="entry name" value="ZF_PHD_2"/>
    <property type="match status" value="2"/>
</dbReference>
<dbReference type="GO" id="GO:0005634">
    <property type="term" value="C:nucleus"/>
    <property type="evidence" value="ECO:0007669"/>
    <property type="project" value="UniProtKB-SubCell"/>
</dbReference>
<dbReference type="PANTHER" id="PTHR10615">
    <property type="entry name" value="HISTONE ACETYLTRANSFERASE"/>
    <property type="match status" value="1"/>
</dbReference>
<evidence type="ECO:0000256" key="16">
    <source>
        <dbReference type="RuleBase" id="RU361211"/>
    </source>
</evidence>
<organism evidence="20 21">
    <name type="scientific">Cutaneotrichosporon cavernicola</name>
    <dbReference type="NCBI Taxonomy" id="279322"/>
    <lineage>
        <taxon>Eukaryota</taxon>
        <taxon>Fungi</taxon>
        <taxon>Dikarya</taxon>
        <taxon>Basidiomycota</taxon>
        <taxon>Agaricomycotina</taxon>
        <taxon>Tremellomycetes</taxon>
        <taxon>Trichosporonales</taxon>
        <taxon>Trichosporonaceae</taxon>
        <taxon>Cutaneotrichosporon</taxon>
    </lineage>
</organism>
<dbReference type="CDD" id="cd15526">
    <property type="entry name" value="PHD1_MOZ_d4"/>
    <property type="match status" value="1"/>
</dbReference>
<keyword evidence="6" id="KW-0677">Repeat</keyword>
<dbReference type="RefSeq" id="XP_060453587.1">
    <property type="nucleotide sequence ID" value="XM_060596611.1"/>
</dbReference>
<evidence type="ECO:0000256" key="2">
    <source>
        <dbReference type="ARBA" id="ARBA00010107"/>
    </source>
</evidence>
<dbReference type="SUPFAM" id="SSF57903">
    <property type="entry name" value="FYVE/PHD zinc finger"/>
    <property type="match status" value="2"/>
</dbReference>
<feature type="domain" description="PHD-type" evidence="18">
    <location>
        <begin position="270"/>
        <end position="320"/>
    </location>
</feature>
<dbReference type="EMBL" id="AP028212">
    <property type="protein sequence ID" value="BEI88321.1"/>
    <property type="molecule type" value="Genomic_DNA"/>
</dbReference>
<evidence type="ECO:0000256" key="3">
    <source>
        <dbReference type="ARBA" id="ARBA00013184"/>
    </source>
</evidence>
<feature type="compositionally biased region" description="Acidic residues" evidence="17">
    <location>
        <begin position="1040"/>
        <end position="1074"/>
    </location>
</feature>
<evidence type="ECO:0000313" key="21">
    <source>
        <dbReference type="Proteomes" id="UP001233271"/>
    </source>
</evidence>
<feature type="region of interest" description="Disordered" evidence="17">
    <location>
        <begin position="325"/>
        <end position="469"/>
    </location>
</feature>
<feature type="compositionally biased region" description="Polar residues" evidence="17">
    <location>
        <begin position="982"/>
        <end position="1004"/>
    </location>
</feature>
<evidence type="ECO:0000256" key="13">
    <source>
        <dbReference type="ARBA" id="ARBA00023242"/>
    </source>
</evidence>
<feature type="domain" description="MYST-type HAT" evidence="19">
    <location>
        <begin position="584"/>
        <end position="897"/>
    </location>
</feature>
<evidence type="ECO:0000259" key="19">
    <source>
        <dbReference type="PROSITE" id="PS51726"/>
    </source>
</evidence>
<accession>A0AA48ICG0</accession>
<feature type="region of interest" description="Disordered" evidence="17">
    <location>
        <begin position="1"/>
        <end position="45"/>
    </location>
</feature>
<sequence>MATPKRRTASRSAPSSSRSARTPTRARAATRQGSVTPRKGATDDFALDPALLDDHDRALQDDIDAEGEVDDGVGYYYPPEGYYYPPAADTAPDPAFVAASAPPAVETHFAASADPFMELHLASPSARHSLPPLQYDLDSLRNSLAPSPPPMPLGNGVAAKRKRSRLRKHPIEPLANGGDHTPRAKPNGKLAKEGSTAPRANGKTSGKPVIIREEVCGFCQQPDYKNESGPKEKLVSCTMCGRSGHPICLGFTHPKIKKKIMSYPWCCIECKPCESCRSQGDDNRLLFCDGCDRGWHSYCLVPPLKGPPQGVWYCNTCAVDFKGNNKASTSTTPVPKTSTPAHKLAASSRKGKERAVDTPLLEVQAPTPRDRKRKANTTLSRDDTPLSEPPSKLRLKPNGHPKDRDKSRRSRDISNPEASISTSPSGGLVLKLRVPSASRRDVEIEEEPEEQVPYGGVIEGDDADTSRTSILESDKVLFEKSRKAAENRLGGPPLPLWDPQATLSSPVPSRPSTPGPSKPGKALFKVSPGTPTLSTPGFATPTAVSVAMRPLRDRVLLQQSASTSNLPTLGNLVSPVSAPVTPSGHPEKINKIRFGVYDIDTWYQAPYPEEYAQVPDGRLWLCEFCLKYMKSGFVAGRHRMKCKARHPPGDEIYRDGNVSVFEVDGRKNKIYCQNLCLLAKMFLDHKTLYYDVEPFLFYVMTEVDDLGARFVGYFSKEKRSPDNNVSCIMTLPVRQRKGWGQLLIDFSYLLSKKEGRRGSPERPLSGLGLLSYQSYWRNTVFQYLRTATGRIQLKDIAKATSMTLADIYTTLRDNNMINVLETAAQTPVSRHKPRRGRPPKKPRPRPEQSQFEGKDNKIVVPKRYEIDPNQVVIEAVLQKFEAKGYLKLRPERLKYTPFLTARAPALRSLETTTTADEDEDSEDEESPTPSSNKEIISTPAELDQSDTEDTPDKVAAGEDKATLQLVAALSVSPVRSLRKRSINSSNPSPEHSANALRSTISASPANGRRRSQQGDGSRAASPLKAGAAPVPPPRKRLIIESDDDDESTQDAGVDEYAEGEEDADGEDEYVEEVD</sequence>
<keyword evidence="13 16" id="KW-0539">Nucleus</keyword>
<evidence type="ECO:0000313" key="20">
    <source>
        <dbReference type="EMBL" id="BEI88321.1"/>
    </source>
</evidence>
<evidence type="ECO:0000256" key="6">
    <source>
        <dbReference type="ARBA" id="ARBA00022737"/>
    </source>
</evidence>
<comment type="similarity">
    <text evidence="2 16">Belongs to the MYST (SAS/MOZ) family.</text>
</comment>
<dbReference type="GO" id="GO:0004402">
    <property type="term" value="F:histone acetyltransferase activity"/>
    <property type="evidence" value="ECO:0007669"/>
    <property type="project" value="InterPro"/>
</dbReference>
<dbReference type="InterPro" id="IPR013083">
    <property type="entry name" value="Znf_RING/FYVE/PHD"/>
</dbReference>
<dbReference type="GO" id="GO:0031507">
    <property type="term" value="P:heterochromatin formation"/>
    <property type="evidence" value="ECO:0007669"/>
    <property type="project" value="UniProtKB-ARBA"/>
</dbReference>
<evidence type="ECO:0000256" key="11">
    <source>
        <dbReference type="ARBA" id="ARBA00023015"/>
    </source>
</evidence>
<dbReference type="SUPFAM" id="SSF55729">
    <property type="entry name" value="Acyl-CoA N-acyltransferases (Nat)"/>
    <property type="match status" value="1"/>
</dbReference>
<dbReference type="GeneID" id="85492192"/>
<feature type="active site" description="Proton donor/acceptor" evidence="14">
    <location>
        <position position="761"/>
    </location>
</feature>
<keyword evidence="4" id="KW-0808">Transferase</keyword>
<dbReference type="SMART" id="SM00249">
    <property type="entry name" value="PHD"/>
    <property type="match status" value="2"/>
</dbReference>
<feature type="region of interest" description="Disordered" evidence="17">
    <location>
        <begin position="906"/>
        <end position="959"/>
    </location>
</feature>
<evidence type="ECO:0000256" key="4">
    <source>
        <dbReference type="ARBA" id="ARBA00022679"/>
    </source>
</evidence>
<dbReference type="EC" id="2.3.1.48" evidence="3 16"/>
<feature type="region of interest" description="Disordered" evidence="17">
    <location>
        <begin position="822"/>
        <end position="856"/>
    </location>
</feature>
<keyword evidence="11" id="KW-0805">Transcription regulation</keyword>
<dbReference type="InterPro" id="IPR036388">
    <property type="entry name" value="WH-like_DNA-bd_sf"/>
</dbReference>
<dbReference type="GO" id="GO:0003712">
    <property type="term" value="F:transcription coregulator activity"/>
    <property type="evidence" value="ECO:0007669"/>
    <property type="project" value="TreeGrafter"/>
</dbReference>
<dbReference type="Pfam" id="PF00628">
    <property type="entry name" value="PHD"/>
    <property type="match status" value="1"/>
</dbReference>
<dbReference type="InterPro" id="IPR001965">
    <property type="entry name" value="Znf_PHD"/>
</dbReference>
<dbReference type="Pfam" id="PF01853">
    <property type="entry name" value="MOZ_SAS"/>
    <property type="match status" value="1"/>
</dbReference>
<dbReference type="Gene3D" id="3.30.60.60">
    <property type="entry name" value="N-acetyl transferase-like"/>
    <property type="match status" value="1"/>
</dbReference>
<evidence type="ECO:0000256" key="8">
    <source>
        <dbReference type="ARBA" id="ARBA00022833"/>
    </source>
</evidence>
<evidence type="ECO:0000259" key="18">
    <source>
        <dbReference type="PROSITE" id="PS50016"/>
    </source>
</evidence>
<evidence type="ECO:0000256" key="14">
    <source>
        <dbReference type="PIRSR" id="PIRSR602717-51"/>
    </source>
</evidence>
<comment type="subcellular location">
    <subcellularLocation>
        <location evidence="1 16">Nucleus</location>
    </subcellularLocation>
</comment>
<evidence type="ECO:0000256" key="10">
    <source>
        <dbReference type="ARBA" id="ARBA00022990"/>
    </source>
</evidence>
<dbReference type="InterPro" id="IPR040706">
    <property type="entry name" value="Zf-MYST"/>
</dbReference>
<reference evidence="20" key="1">
    <citation type="journal article" date="2023" name="BMC Genomics">
        <title>Chromosome-level genome assemblies of Cutaneotrichosporon spp. (Trichosporonales, Basidiomycota) reveal imbalanced evolution between nucleotide sequences and chromosome synteny.</title>
        <authorList>
            <person name="Kobayashi Y."/>
            <person name="Kayamori A."/>
            <person name="Aoki K."/>
            <person name="Shiwa Y."/>
            <person name="Matsutani M."/>
            <person name="Fujita N."/>
            <person name="Sugita T."/>
            <person name="Iwasaki W."/>
            <person name="Tanaka N."/>
            <person name="Takashima M."/>
        </authorList>
    </citation>
    <scope>NUCLEOTIDE SEQUENCE</scope>
    <source>
        <strain evidence="20">HIS019</strain>
    </source>
</reference>
<dbReference type="GO" id="GO:0008270">
    <property type="term" value="F:zinc ion binding"/>
    <property type="evidence" value="ECO:0007669"/>
    <property type="project" value="UniProtKB-KW"/>
</dbReference>
<dbReference type="Pfam" id="PF17772">
    <property type="entry name" value="zf-MYST"/>
    <property type="match status" value="1"/>
</dbReference>
<evidence type="ECO:0000256" key="12">
    <source>
        <dbReference type="ARBA" id="ARBA00023163"/>
    </source>
</evidence>
<dbReference type="PANTHER" id="PTHR10615:SF161">
    <property type="entry name" value="HISTONE ACETYLTRANSFERASE KAT7"/>
    <property type="match status" value="1"/>
</dbReference>
<dbReference type="FunFam" id="3.30.40.10:FF:000005">
    <property type="entry name" value="zinc finger protein isoform X1"/>
    <property type="match status" value="1"/>
</dbReference>
<dbReference type="Proteomes" id="UP001233271">
    <property type="component" value="Chromosome 1"/>
</dbReference>
<dbReference type="KEGG" id="ccac:CcaHIS019_0110390"/>
<gene>
    <name evidence="20" type="primary">SAS3</name>
    <name evidence="20" type="ORF">CcaverHIS019_0110390</name>
</gene>
<dbReference type="Gene3D" id="3.40.630.30">
    <property type="match status" value="1"/>
</dbReference>
<dbReference type="Gene3D" id="1.10.10.10">
    <property type="entry name" value="Winged helix-like DNA-binding domain superfamily/Winged helix DNA-binding domain"/>
    <property type="match status" value="1"/>
</dbReference>
<evidence type="ECO:0000256" key="9">
    <source>
        <dbReference type="ARBA" id="ARBA00022853"/>
    </source>
</evidence>
<keyword evidence="5" id="KW-0479">Metal-binding</keyword>
<dbReference type="GO" id="GO:0006357">
    <property type="term" value="P:regulation of transcription by RNA polymerase II"/>
    <property type="evidence" value="ECO:0007669"/>
    <property type="project" value="TreeGrafter"/>
</dbReference>
<dbReference type="InterPro" id="IPR011011">
    <property type="entry name" value="Znf_FYVE_PHD"/>
</dbReference>
<dbReference type="FunFam" id="3.40.630.30:FF:000001">
    <property type="entry name" value="Histone acetyltransferase"/>
    <property type="match status" value="1"/>
</dbReference>
<dbReference type="InterPro" id="IPR016181">
    <property type="entry name" value="Acyl_CoA_acyltransferase"/>
</dbReference>
<protein>
    <recommendedName>
        <fullName evidence="3 16">Histone acetyltransferase</fullName>
        <ecNumber evidence="3 16">2.3.1.48</ecNumber>
    </recommendedName>
</protein>